<dbReference type="Gene3D" id="3.40.50.80">
    <property type="entry name" value="Nucleotide-binding domain of ferredoxin-NADP reductase (FNR) module"/>
    <property type="match status" value="1"/>
</dbReference>
<feature type="binding site" evidence="11 13">
    <location>
        <position position="243"/>
    </location>
    <ligand>
        <name>[2Fe-2S] cluster</name>
        <dbReference type="ChEBI" id="CHEBI:190135"/>
    </ligand>
</feature>
<dbReference type="InterPro" id="IPR023455">
    <property type="entry name" value="Dihydroorotate_DHASE_ETsu"/>
</dbReference>
<evidence type="ECO:0000259" key="14">
    <source>
        <dbReference type="PROSITE" id="PS51384"/>
    </source>
</evidence>
<dbReference type="InterPro" id="IPR001433">
    <property type="entry name" value="OxRdtase_FAD/NAD-bd"/>
</dbReference>
<dbReference type="InterPro" id="IPR017938">
    <property type="entry name" value="Riboflavin_synthase-like_b-brl"/>
</dbReference>
<dbReference type="GO" id="GO:0044205">
    <property type="term" value="P:'de novo' UMP biosynthetic process"/>
    <property type="evidence" value="ECO:0007669"/>
    <property type="project" value="UniProtKB-UniRule"/>
</dbReference>
<dbReference type="Pfam" id="PF10418">
    <property type="entry name" value="DHODB_Fe-S_bind"/>
    <property type="match status" value="1"/>
</dbReference>
<comment type="caution">
    <text evidence="11">Lacks conserved residue(s) required for the propagation of feature annotation.</text>
</comment>
<sequence>MLEIGKIKTNIEAAKTIYSMDLYVPEIAKKAKPGQFVNLRLTGKLDPLLRRPISLHRINPEEGTITMLYMVVGEGTAMMSEMEPGETIDVLGPLGNGWNLEMPGENAVVIGGGIGIAPLYPLIKSLKESGKNVELIMGAKNADYLTDPSIYEKLGASVTITTDDGTAGTKGFVTTALEDSIQAGKCDYIYACGPKPMLRFVEQIALNHDIPGQVSTESHMGCGLGICLLCPSKMKDGGYKRTCTDGPVFMIGELDYE</sequence>
<protein>
    <recommendedName>
        <fullName evidence="11">Dihydroorotate dehydrogenase B (NAD(+)), electron transfer subunit</fullName>
    </recommendedName>
    <alternativeName>
        <fullName evidence="11">Dihydroorotate oxidase B, electron transfer subunit</fullName>
    </alternativeName>
</protein>
<dbReference type="PROSITE" id="PS51384">
    <property type="entry name" value="FAD_FR"/>
    <property type="match status" value="1"/>
</dbReference>
<dbReference type="HAMAP" id="MF_01211">
    <property type="entry name" value="DHODB_Fe_S_bind"/>
    <property type="match status" value="1"/>
</dbReference>
<dbReference type="InterPro" id="IPR017927">
    <property type="entry name" value="FAD-bd_FR_type"/>
</dbReference>
<evidence type="ECO:0000313" key="15">
    <source>
        <dbReference type="EMBL" id="HIU03662.1"/>
    </source>
</evidence>
<dbReference type="Pfam" id="PF00175">
    <property type="entry name" value="NAD_binding_1"/>
    <property type="match status" value="1"/>
</dbReference>
<dbReference type="PANTHER" id="PTHR43513">
    <property type="entry name" value="DIHYDROOROTATE DEHYDROGENASE B (NAD(+)), ELECTRON TRANSFER SUBUNIT"/>
    <property type="match status" value="1"/>
</dbReference>
<dbReference type="Proteomes" id="UP000824164">
    <property type="component" value="Unassembled WGS sequence"/>
</dbReference>
<keyword evidence="8 11" id="KW-0249">Electron transport</keyword>
<proteinExistence type="inferred from homology"/>
<reference evidence="15" key="2">
    <citation type="journal article" date="2021" name="PeerJ">
        <title>Extensive microbial diversity within the chicken gut microbiome revealed by metagenomics and culture.</title>
        <authorList>
            <person name="Gilroy R."/>
            <person name="Ravi A."/>
            <person name="Getino M."/>
            <person name="Pursley I."/>
            <person name="Horton D.L."/>
            <person name="Alikhan N.F."/>
            <person name="Baker D."/>
            <person name="Gharbi K."/>
            <person name="Hall N."/>
            <person name="Watson M."/>
            <person name="Adriaenssens E.M."/>
            <person name="Foster-Nyarko E."/>
            <person name="Jarju S."/>
            <person name="Secka A."/>
            <person name="Antonio M."/>
            <person name="Oren A."/>
            <person name="Chaudhuri R.R."/>
            <person name="La Ragione R."/>
            <person name="Hildebrand F."/>
            <person name="Pallen M.J."/>
        </authorList>
    </citation>
    <scope>NUCLEOTIDE SEQUENCE</scope>
    <source>
        <strain evidence="15">CHK187-14744</strain>
    </source>
</reference>
<evidence type="ECO:0000256" key="3">
    <source>
        <dbReference type="ARBA" id="ARBA00022630"/>
    </source>
</evidence>
<comment type="caution">
    <text evidence="15">The sequence shown here is derived from an EMBL/GenBank/DDBJ whole genome shotgun (WGS) entry which is preliminary data.</text>
</comment>
<evidence type="ECO:0000256" key="2">
    <source>
        <dbReference type="ARBA" id="ARBA00022448"/>
    </source>
</evidence>
<dbReference type="CDD" id="cd06218">
    <property type="entry name" value="DHOD_e_trans"/>
    <property type="match status" value="1"/>
</dbReference>
<feature type="binding site" evidence="11 13">
    <location>
        <position position="230"/>
    </location>
    <ligand>
        <name>[2Fe-2S] cluster</name>
        <dbReference type="ChEBI" id="CHEBI:190135"/>
    </ligand>
</feature>
<comment type="cofactor">
    <cofactor evidence="11">
        <name>[2Fe-2S] cluster</name>
        <dbReference type="ChEBI" id="CHEBI:190135"/>
    </cofactor>
    <text evidence="11">Binds 1 [2Fe-2S] cluster per subunit.</text>
</comment>
<dbReference type="GO" id="GO:0046872">
    <property type="term" value="F:metal ion binding"/>
    <property type="evidence" value="ECO:0007669"/>
    <property type="project" value="UniProtKB-KW"/>
</dbReference>
<dbReference type="SUPFAM" id="SSF63380">
    <property type="entry name" value="Riboflavin synthase domain-like"/>
    <property type="match status" value="1"/>
</dbReference>
<gene>
    <name evidence="11" type="primary">pyrK</name>
    <name evidence="15" type="ORF">IAB63_10465</name>
</gene>
<dbReference type="GO" id="GO:0050660">
    <property type="term" value="F:flavin adenine dinucleotide binding"/>
    <property type="evidence" value="ECO:0007669"/>
    <property type="project" value="InterPro"/>
</dbReference>
<name>A0A9D1KXN7_9FIRM</name>
<dbReference type="InterPro" id="IPR012165">
    <property type="entry name" value="Cyt_c3_hydrogenase_gsu"/>
</dbReference>
<comment type="cofactor">
    <cofactor evidence="13">
        <name>[2Fe-2S] cluster</name>
        <dbReference type="ChEBI" id="CHEBI:190135"/>
    </cofactor>
    <text evidence="13">Binds 1 [2Fe-2S] cluster per subunit.</text>
</comment>
<comment type="pathway">
    <text evidence="11">Pyrimidine metabolism; UMP biosynthesis via de novo pathway; orotate from (S)-dihydroorotate (NAD(+) route): step 1/1.</text>
</comment>
<dbReference type="PRINTS" id="PR00409">
    <property type="entry name" value="PHDIOXRDTASE"/>
</dbReference>
<evidence type="ECO:0000256" key="10">
    <source>
        <dbReference type="ARBA" id="ARBA00023014"/>
    </source>
</evidence>
<evidence type="ECO:0000256" key="5">
    <source>
        <dbReference type="ARBA" id="ARBA00022723"/>
    </source>
</evidence>
<keyword evidence="2 11" id="KW-0813">Transport</keyword>
<evidence type="ECO:0000256" key="11">
    <source>
        <dbReference type="HAMAP-Rule" id="MF_01211"/>
    </source>
</evidence>
<organism evidence="15 16">
    <name type="scientific">Candidatus Onthocola gallistercoris</name>
    <dbReference type="NCBI Taxonomy" id="2840876"/>
    <lineage>
        <taxon>Bacteria</taxon>
        <taxon>Bacillati</taxon>
        <taxon>Bacillota</taxon>
        <taxon>Bacilli</taxon>
        <taxon>Candidatus Onthocola</taxon>
    </lineage>
</organism>
<keyword evidence="4 11" id="KW-0001">2Fe-2S</keyword>
<dbReference type="AlphaFoldDB" id="A0A9D1KXN7"/>
<dbReference type="PANTHER" id="PTHR43513:SF3">
    <property type="entry name" value="DIHYDROOROTATE DEHYDROGENASE B (NAD(+)), ELECTRON TRANSFER SUBUNIT-RELATED"/>
    <property type="match status" value="1"/>
</dbReference>
<keyword evidence="10 11" id="KW-0411">Iron-sulfur</keyword>
<dbReference type="Gene3D" id="2.40.30.10">
    <property type="entry name" value="Translation factors"/>
    <property type="match status" value="1"/>
</dbReference>
<feature type="binding site" evidence="11 12">
    <location>
        <begin position="51"/>
        <end position="54"/>
    </location>
    <ligand>
        <name>FAD</name>
        <dbReference type="ChEBI" id="CHEBI:57692"/>
    </ligand>
</feature>
<dbReference type="GO" id="GO:0016491">
    <property type="term" value="F:oxidoreductase activity"/>
    <property type="evidence" value="ECO:0007669"/>
    <property type="project" value="InterPro"/>
</dbReference>
<comment type="similarity">
    <text evidence="1 11">Belongs to the PyrK family.</text>
</comment>
<keyword evidence="9 11" id="KW-0408">Iron</keyword>
<comment type="subunit">
    <text evidence="11">Heterotetramer of 2 PyrK and 2 PyrD type B subunits.</text>
</comment>
<feature type="binding site" evidence="11 13">
    <location>
        <position position="227"/>
    </location>
    <ligand>
        <name>[2Fe-2S] cluster</name>
        <dbReference type="ChEBI" id="CHEBI:190135"/>
    </ligand>
</feature>
<dbReference type="Gene3D" id="2.10.240.10">
    <property type="entry name" value="Dihydroorotate dehydrogenase, electron transfer subunit"/>
    <property type="match status" value="1"/>
</dbReference>
<evidence type="ECO:0000313" key="16">
    <source>
        <dbReference type="Proteomes" id="UP000824164"/>
    </source>
</evidence>
<evidence type="ECO:0000256" key="7">
    <source>
        <dbReference type="ARBA" id="ARBA00022975"/>
    </source>
</evidence>
<keyword evidence="7 11" id="KW-0665">Pyrimidine biosynthesis</keyword>
<feature type="binding site" evidence="11 13">
    <location>
        <position position="222"/>
    </location>
    <ligand>
        <name>[2Fe-2S] cluster</name>
        <dbReference type="ChEBI" id="CHEBI:190135"/>
    </ligand>
</feature>
<dbReference type="EMBL" id="DVLT01000067">
    <property type="protein sequence ID" value="HIU03662.1"/>
    <property type="molecule type" value="Genomic_DNA"/>
</dbReference>
<dbReference type="GO" id="GO:0051537">
    <property type="term" value="F:2 iron, 2 sulfur cluster binding"/>
    <property type="evidence" value="ECO:0007669"/>
    <property type="project" value="UniProtKB-KW"/>
</dbReference>
<evidence type="ECO:0000256" key="4">
    <source>
        <dbReference type="ARBA" id="ARBA00022714"/>
    </source>
</evidence>
<comment type="cofactor">
    <cofactor evidence="11 12">
        <name>FAD</name>
        <dbReference type="ChEBI" id="CHEBI:57692"/>
    </cofactor>
    <text evidence="11 12">Binds 1 FAD per subunit.</text>
</comment>
<evidence type="ECO:0000256" key="12">
    <source>
        <dbReference type="PIRSR" id="PIRSR006816-1"/>
    </source>
</evidence>
<evidence type="ECO:0000256" key="9">
    <source>
        <dbReference type="ARBA" id="ARBA00023004"/>
    </source>
</evidence>
<accession>A0A9D1KXN7</accession>
<dbReference type="InterPro" id="IPR037117">
    <property type="entry name" value="Dihydroorotate_DH_ele_sf"/>
</dbReference>
<keyword evidence="5 11" id="KW-0479">Metal-binding</keyword>
<keyword evidence="6 11" id="KW-0274">FAD</keyword>
<dbReference type="InterPro" id="IPR019480">
    <property type="entry name" value="Dihydroorotate_DH_Fe-S-bd"/>
</dbReference>
<feature type="binding site" evidence="11 12">
    <location>
        <begin position="75"/>
        <end position="76"/>
    </location>
    <ligand>
        <name>FAD</name>
        <dbReference type="ChEBI" id="CHEBI:57692"/>
    </ligand>
</feature>
<dbReference type="PIRSF" id="PIRSF006816">
    <property type="entry name" value="Cyc3_hyd_g"/>
    <property type="match status" value="1"/>
</dbReference>
<dbReference type="InterPro" id="IPR050353">
    <property type="entry name" value="PyrK_electron_transfer"/>
</dbReference>
<comment type="function">
    <text evidence="11">Responsible for channeling the electrons from the oxidation of dihydroorotate from the FMN redox center in the PyrD type B subunit to the ultimate electron acceptor NAD(+).</text>
</comment>
<evidence type="ECO:0000256" key="1">
    <source>
        <dbReference type="ARBA" id="ARBA00006422"/>
    </source>
</evidence>
<keyword evidence="3 11" id="KW-0285">Flavoprotein</keyword>
<reference evidence="15" key="1">
    <citation type="submission" date="2020-10" db="EMBL/GenBank/DDBJ databases">
        <authorList>
            <person name="Gilroy R."/>
        </authorList>
    </citation>
    <scope>NUCLEOTIDE SEQUENCE</scope>
    <source>
        <strain evidence="15">CHK187-14744</strain>
    </source>
</reference>
<dbReference type="InterPro" id="IPR039261">
    <property type="entry name" value="FNR_nucleotide-bd"/>
</dbReference>
<dbReference type="SUPFAM" id="SSF52343">
    <property type="entry name" value="Ferredoxin reductase-like, C-terminal NADP-linked domain"/>
    <property type="match status" value="1"/>
</dbReference>
<dbReference type="GO" id="GO:0009055">
    <property type="term" value="F:electron transfer activity"/>
    <property type="evidence" value="ECO:0007669"/>
    <property type="project" value="UniProtKB-UniRule"/>
</dbReference>
<evidence type="ECO:0000256" key="6">
    <source>
        <dbReference type="ARBA" id="ARBA00022827"/>
    </source>
</evidence>
<feature type="domain" description="FAD-binding FR-type" evidence="14">
    <location>
        <begin position="1"/>
        <end position="100"/>
    </location>
</feature>
<evidence type="ECO:0000256" key="8">
    <source>
        <dbReference type="ARBA" id="ARBA00022982"/>
    </source>
</evidence>
<evidence type="ECO:0000256" key="13">
    <source>
        <dbReference type="PIRSR" id="PIRSR006816-2"/>
    </source>
</evidence>